<evidence type="ECO:0000313" key="1">
    <source>
        <dbReference type="EMBL" id="GHE12854.1"/>
    </source>
</evidence>
<keyword evidence="2" id="KW-1185">Reference proteome</keyword>
<accession>A0A918YQL6</accession>
<name>A0A918YQL6_9ACTN</name>
<reference evidence="1" key="2">
    <citation type="submission" date="2020-09" db="EMBL/GenBank/DDBJ databases">
        <authorList>
            <person name="Sun Q."/>
            <person name="Ohkuma M."/>
        </authorList>
    </citation>
    <scope>NUCLEOTIDE SEQUENCE</scope>
    <source>
        <strain evidence="1">JCM 4714</strain>
    </source>
</reference>
<sequence>MGVEKEEATVAGRDDALVHEKGLSAGAGKDTRTTEVRRVLPVFKAAGAVRDLVRHNNAVVILVLPTTSGTGE</sequence>
<organism evidence="1 2">
    <name type="scientific">Streptomyces alanosinicus</name>
    <dbReference type="NCBI Taxonomy" id="68171"/>
    <lineage>
        <taxon>Bacteria</taxon>
        <taxon>Bacillati</taxon>
        <taxon>Actinomycetota</taxon>
        <taxon>Actinomycetes</taxon>
        <taxon>Kitasatosporales</taxon>
        <taxon>Streptomycetaceae</taxon>
        <taxon>Streptomyces</taxon>
    </lineage>
</organism>
<dbReference type="EMBL" id="BMVG01000036">
    <property type="protein sequence ID" value="GHE12854.1"/>
    <property type="molecule type" value="Genomic_DNA"/>
</dbReference>
<dbReference type="Proteomes" id="UP000655443">
    <property type="component" value="Unassembled WGS sequence"/>
</dbReference>
<evidence type="ECO:0000313" key="2">
    <source>
        <dbReference type="Proteomes" id="UP000655443"/>
    </source>
</evidence>
<proteinExistence type="predicted"/>
<comment type="caution">
    <text evidence="1">The sequence shown here is derived from an EMBL/GenBank/DDBJ whole genome shotgun (WGS) entry which is preliminary data.</text>
</comment>
<gene>
    <name evidence="1" type="ORF">GCM10010339_77900</name>
</gene>
<reference evidence="1" key="1">
    <citation type="journal article" date="2014" name="Int. J. Syst. Evol. Microbiol.">
        <title>Complete genome sequence of Corynebacterium casei LMG S-19264T (=DSM 44701T), isolated from a smear-ripened cheese.</title>
        <authorList>
            <consortium name="US DOE Joint Genome Institute (JGI-PGF)"/>
            <person name="Walter F."/>
            <person name="Albersmeier A."/>
            <person name="Kalinowski J."/>
            <person name="Ruckert C."/>
        </authorList>
    </citation>
    <scope>NUCLEOTIDE SEQUENCE</scope>
    <source>
        <strain evidence="1">JCM 4714</strain>
    </source>
</reference>
<dbReference type="AlphaFoldDB" id="A0A918YQL6"/>
<protein>
    <submittedName>
        <fullName evidence="1">Uncharacterized protein</fullName>
    </submittedName>
</protein>